<dbReference type="STRING" id="7868.ENSCMIP00000024790"/>
<evidence type="ECO:0008006" key="10">
    <source>
        <dbReference type="Google" id="ProtNLM"/>
    </source>
</evidence>
<proteinExistence type="inferred from homology"/>
<reference evidence="9" key="2">
    <citation type="journal article" date="2007" name="PLoS Biol.">
        <title>Survey sequencing and comparative analysis of the elephant shark (Callorhinchus milii) genome.</title>
        <authorList>
            <person name="Venkatesh B."/>
            <person name="Kirkness E.F."/>
            <person name="Loh Y.H."/>
            <person name="Halpern A.L."/>
            <person name="Lee A.P."/>
            <person name="Johnson J."/>
            <person name="Dandona N."/>
            <person name="Viswanathan L.D."/>
            <person name="Tay A."/>
            <person name="Venter J.C."/>
            <person name="Strausberg R.L."/>
            <person name="Brenner S."/>
        </authorList>
    </citation>
    <scope>NUCLEOTIDE SEQUENCE [LARGE SCALE GENOMIC DNA]</scope>
</reference>
<reference evidence="8" key="5">
    <citation type="submission" date="2025-09" db="UniProtKB">
        <authorList>
            <consortium name="Ensembl"/>
        </authorList>
    </citation>
    <scope>IDENTIFICATION</scope>
</reference>
<keyword evidence="4 7" id="KW-0472">Membrane</keyword>
<dbReference type="OMA" id="VIMGSQQ"/>
<dbReference type="AlphaFoldDB" id="A0A4W3IVV9"/>
<dbReference type="PANTHER" id="PTHR17615:SF9">
    <property type="entry name" value="PROTEIN FAM189A1"/>
    <property type="match status" value="1"/>
</dbReference>
<sequence>SAVGGGYRAPPRSLPPLYQMRGLLLLPFSFSQITCFLLLSAVCVMLNLAGSILSCQNAHLIASLQRCMLYKFDRAGVCVCCEIQERATECTHLGETLKLNPVLECGAVRVLLKDLLFSICTLNVISTMVCALATATCCTQIVTADIIHMFIPQRLRAGTPECWIPNDVGVPQVMDYDEFIPPIPPPPYYPPEYTRSPALDTQRLLHLHFPCRASPCDVTVASHGDQYPSELPPPYEAVVSESSTAQVIESGHHSIFFFLSVSGVVSPAASGAEGVQGHTSPADLYWLEVQVLLGAGEMSLYNTIYGSHSDSCPSPATAHRRSRPLASPSLLNSNQHCQLLSRALPTSASTSGSRNSPSRRQRDRMVRSTSDPVTCCSLTDGKYSTLKYKIFTSHLDKERPHSLVDLKTYKDTKILVAKFLEHSKCSLPPEVRHVVNNIRTVIKSDEVHMEEAIFSARVLEEVSVHLSASQPAPALPRPSSTTTCIYTAPLVWRRVPARFLTVCGIGREE</sequence>
<evidence type="ECO:0000313" key="9">
    <source>
        <dbReference type="Proteomes" id="UP000314986"/>
    </source>
</evidence>
<dbReference type="GeneTree" id="ENSGT00530000063335"/>
<evidence type="ECO:0000256" key="6">
    <source>
        <dbReference type="SAM" id="MobiDB-lite"/>
    </source>
</evidence>
<dbReference type="GO" id="GO:0016020">
    <property type="term" value="C:membrane"/>
    <property type="evidence" value="ECO:0007669"/>
    <property type="project" value="UniProtKB-SubCell"/>
</dbReference>
<evidence type="ECO:0000256" key="2">
    <source>
        <dbReference type="ARBA" id="ARBA00022692"/>
    </source>
</evidence>
<organism evidence="8 9">
    <name type="scientific">Callorhinchus milii</name>
    <name type="common">Ghost shark</name>
    <dbReference type="NCBI Taxonomy" id="7868"/>
    <lineage>
        <taxon>Eukaryota</taxon>
        <taxon>Metazoa</taxon>
        <taxon>Chordata</taxon>
        <taxon>Craniata</taxon>
        <taxon>Vertebrata</taxon>
        <taxon>Chondrichthyes</taxon>
        <taxon>Holocephali</taxon>
        <taxon>Chimaeriformes</taxon>
        <taxon>Callorhinchidae</taxon>
        <taxon>Callorhinchus</taxon>
    </lineage>
</organism>
<dbReference type="PANTHER" id="PTHR17615">
    <property type="entry name" value="PROTEIN FAM189A"/>
    <property type="match status" value="1"/>
</dbReference>
<comment type="subcellular location">
    <subcellularLocation>
        <location evidence="1">Membrane</location>
    </subcellularLocation>
</comment>
<evidence type="ECO:0000256" key="4">
    <source>
        <dbReference type="ARBA" id="ARBA00023136"/>
    </source>
</evidence>
<comment type="similarity">
    <text evidence="5">Belongs to the ENTREP family.</text>
</comment>
<feature type="transmembrane region" description="Helical" evidence="7">
    <location>
        <begin position="22"/>
        <end position="48"/>
    </location>
</feature>
<keyword evidence="2 7" id="KW-0812">Transmembrane</keyword>
<keyword evidence="9" id="KW-1185">Reference proteome</keyword>
<dbReference type="InterPro" id="IPR030431">
    <property type="entry name" value="ENTREP1-3"/>
</dbReference>
<dbReference type="InParanoid" id="A0A4W3IVV9"/>
<dbReference type="Proteomes" id="UP000314986">
    <property type="component" value="Unassembled WGS sequence"/>
</dbReference>
<evidence type="ECO:0000256" key="1">
    <source>
        <dbReference type="ARBA" id="ARBA00004370"/>
    </source>
</evidence>
<dbReference type="Ensembl" id="ENSCMIT00000025199.1">
    <property type="protein sequence ID" value="ENSCMIP00000024790.1"/>
    <property type="gene ID" value="ENSCMIG00000010944.1"/>
</dbReference>
<evidence type="ECO:0000256" key="5">
    <source>
        <dbReference type="ARBA" id="ARBA00034309"/>
    </source>
</evidence>
<protein>
    <recommendedName>
        <fullName evidence="10">Family with sequence similarity 189 member A1</fullName>
    </recommendedName>
</protein>
<reference evidence="9" key="3">
    <citation type="journal article" date="2014" name="Nature">
        <title>Elephant shark genome provides unique insights into gnathostome evolution.</title>
        <authorList>
            <consortium name="International Elephant Shark Genome Sequencing Consortium"/>
            <person name="Venkatesh B."/>
            <person name="Lee A.P."/>
            <person name="Ravi V."/>
            <person name="Maurya A.K."/>
            <person name="Lian M.M."/>
            <person name="Swann J.B."/>
            <person name="Ohta Y."/>
            <person name="Flajnik M.F."/>
            <person name="Sutoh Y."/>
            <person name="Kasahara M."/>
            <person name="Hoon S."/>
            <person name="Gangu V."/>
            <person name="Roy S.W."/>
            <person name="Irimia M."/>
            <person name="Korzh V."/>
            <person name="Kondrychyn I."/>
            <person name="Lim Z.W."/>
            <person name="Tay B.H."/>
            <person name="Tohari S."/>
            <person name="Kong K.W."/>
            <person name="Ho S."/>
            <person name="Lorente-Galdos B."/>
            <person name="Quilez J."/>
            <person name="Marques-Bonet T."/>
            <person name="Raney B.J."/>
            <person name="Ingham P.W."/>
            <person name="Tay A."/>
            <person name="Hillier L.W."/>
            <person name="Minx P."/>
            <person name="Boehm T."/>
            <person name="Wilson R.K."/>
            <person name="Brenner S."/>
            <person name="Warren W.C."/>
        </authorList>
    </citation>
    <scope>NUCLEOTIDE SEQUENCE [LARGE SCALE GENOMIC DNA]</scope>
</reference>
<evidence type="ECO:0000313" key="8">
    <source>
        <dbReference type="Ensembl" id="ENSCMIP00000024790.1"/>
    </source>
</evidence>
<accession>A0A4W3IVV9</accession>
<evidence type="ECO:0000256" key="7">
    <source>
        <dbReference type="SAM" id="Phobius"/>
    </source>
</evidence>
<feature type="region of interest" description="Disordered" evidence="6">
    <location>
        <begin position="344"/>
        <end position="371"/>
    </location>
</feature>
<feature type="compositionally biased region" description="Polar residues" evidence="6">
    <location>
        <begin position="344"/>
        <end position="356"/>
    </location>
</feature>
<reference evidence="8" key="4">
    <citation type="submission" date="2025-08" db="UniProtKB">
        <authorList>
            <consortium name="Ensembl"/>
        </authorList>
    </citation>
    <scope>IDENTIFICATION</scope>
</reference>
<evidence type="ECO:0000256" key="3">
    <source>
        <dbReference type="ARBA" id="ARBA00022989"/>
    </source>
</evidence>
<name>A0A4W3IVV9_CALMI</name>
<keyword evidence="3 7" id="KW-1133">Transmembrane helix</keyword>
<reference evidence="9" key="1">
    <citation type="journal article" date="2006" name="Science">
        <title>Ancient noncoding elements conserved in the human genome.</title>
        <authorList>
            <person name="Venkatesh B."/>
            <person name="Kirkness E.F."/>
            <person name="Loh Y.H."/>
            <person name="Halpern A.L."/>
            <person name="Lee A.P."/>
            <person name="Johnson J."/>
            <person name="Dandona N."/>
            <person name="Viswanathan L.D."/>
            <person name="Tay A."/>
            <person name="Venter J.C."/>
            <person name="Strausberg R.L."/>
            <person name="Brenner S."/>
        </authorList>
    </citation>
    <scope>NUCLEOTIDE SEQUENCE [LARGE SCALE GENOMIC DNA]</scope>
</reference>